<gene>
    <name evidence="2" type="ORF">DERYTH_LOCUS6129</name>
</gene>
<comment type="caution">
    <text evidence="2">The sequence shown here is derived from an EMBL/GenBank/DDBJ whole genome shotgun (WGS) entry which is preliminary data.</text>
</comment>
<evidence type="ECO:0000313" key="2">
    <source>
        <dbReference type="EMBL" id="CAG8569360.1"/>
    </source>
</evidence>
<reference evidence="2" key="1">
    <citation type="submission" date="2021-06" db="EMBL/GenBank/DDBJ databases">
        <authorList>
            <person name="Kallberg Y."/>
            <person name="Tangrot J."/>
            <person name="Rosling A."/>
        </authorList>
    </citation>
    <scope>NUCLEOTIDE SEQUENCE</scope>
    <source>
        <strain evidence="2">MA453B</strain>
    </source>
</reference>
<name>A0A9N9BKX8_9GLOM</name>
<dbReference type="EMBL" id="CAJVPY010002694">
    <property type="protein sequence ID" value="CAG8569360.1"/>
    <property type="molecule type" value="Genomic_DNA"/>
</dbReference>
<sequence>LKLQANFRKPGIEKLNLEFRSNIENSKNKSQNSNDPGTGSSAVMLPGLQSKDRWFVSRLVSANTTTNTGYGEKSDNAPAEGFLNGEDLTNLESSR</sequence>
<dbReference type="AlphaFoldDB" id="A0A9N9BKX8"/>
<protein>
    <submittedName>
        <fullName evidence="2">25527_t:CDS:1</fullName>
    </submittedName>
</protein>
<evidence type="ECO:0000256" key="1">
    <source>
        <dbReference type="SAM" id="MobiDB-lite"/>
    </source>
</evidence>
<dbReference type="Proteomes" id="UP000789405">
    <property type="component" value="Unassembled WGS sequence"/>
</dbReference>
<keyword evidence="3" id="KW-1185">Reference proteome</keyword>
<proteinExistence type="predicted"/>
<accession>A0A9N9BKX8</accession>
<organism evidence="2 3">
    <name type="scientific">Dentiscutata erythropus</name>
    <dbReference type="NCBI Taxonomy" id="1348616"/>
    <lineage>
        <taxon>Eukaryota</taxon>
        <taxon>Fungi</taxon>
        <taxon>Fungi incertae sedis</taxon>
        <taxon>Mucoromycota</taxon>
        <taxon>Glomeromycotina</taxon>
        <taxon>Glomeromycetes</taxon>
        <taxon>Diversisporales</taxon>
        <taxon>Gigasporaceae</taxon>
        <taxon>Dentiscutata</taxon>
    </lineage>
</organism>
<evidence type="ECO:0000313" key="3">
    <source>
        <dbReference type="Proteomes" id="UP000789405"/>
    </source>
</evidence>
<feature type="region of interest" description="Disordered" evidence="1">
    <location>
        <begin position="23"/>
        <end position="46"/>
    </location>
</feature>
<feature type="compositionally biased region" description="Polar residues" evidence="1">
    <location>
        <begin position="23"/>
        <end position="41"/>
    </location>
</feature>
<feature type="region of interest" description="Disordered" evidence="1">
    <location>
        <begin position="65"/>
        <end position="95"/>
    </location>
</feature>
<feature type="non-terminal residue" evidence="2">
    <location>
        <position position="95"/>
    </location>
</feature>